<reference evidence="4 5" key="1">
    <citation type="submission" date="2015-12" db="EMBL/GenBank/DDBJ databases">
        <title>The genome of Folsomia candida.</title>
        <authorList>
            <person name="Faddeeva A."/>
            <person name="Derks M.F."/>
            <person name="Anvar Y."/>
            <person name="Smit S."/>
            <person name="Van Straalen N."/>
            <person name="Roelofs D."/>
        </authorList>
    </citation>
    <scope>NUCLEOTIDE SEQUENCE [LARGE SCALE GENOMIC DNA]</scope>
    <source>
        <strain evidence="4 5">VU population</strain>
        <tissue evidence="4">Whole body</tissue>
    </source>
</reference>
<dbReference type="Gene3D" id="1.10.1410.20">
    <property type="entry name" value="2'-5'-oligoadenylate synthetase 1, domain 2"/>
    <property type="match status" value="1"/>
</dbReference>
<evidence type="ECO:0000313" key="5">
    <source>
        <dbReference type="Proteomes" id="UP000198287"/>
    </source>
</evidence>
<dbReference type="Pfam" id="PF01909">
    <property type="entry name" value="NTP_transf_2"/>
    <property type="match status" value="1"/>
</dbReference>
<dbReference type="GO" id="GO:0001730">
    <property type="term" value="F:2'-5'-oligoadenylate synthetase activity"/>
    <property type="evidence" value="ECO:0007669"/>
    <property type="project" value="TreeGrafter"/>
</dbReference>
<dbReference type="EMBL" id="LNIX01000005">
    <property type="protein sequence ID" value="OXA55070.1"/>
    <property type="molecule type" value="Genomic_DNA"/>
</dbReference>
<dbReference type="PROSITE" id="PS50152">
    <property type="entry name" value="25A_SYNTH_3"/>
    <property type="match status" value="1"/>
</dbReference>
<evidence type="ECO:0000259" key="2">
    <source>
        <dbReference type="Pfam" id="PF01909"/>
    </source>
</evidence>
<comment type="caution">
    <text evidence="4">The sequence shown here is derived from an EMBL/GenBank/DDBJ whole genome shotgun (WGS) entry which is preliminary data.</text>
</comment>
<evidence type="ECO:0000259" key="3">
    <source>
        <dbReference type="Pfam" id="PF10421"/>
    </source>
</evidence>
<gene>
    <name evidence="4" type="ORF">Fcan01_11695</name>
</gene>
<feature type="domain" description="2'-5'-oligoadenylate synthetase 1" evidence="3">
    <location>
        <begin position="183"/>
        <end position="311"/>
    </location>
</feature>
<dbReference type="GO" id="GO:0016020">
    <property type="term" value="C:membrane"/>
    <property type="evidence" value="ECO:0007669"/>
    <property type="project" value="TreeGrafter"/>
</dbReference>
<dbReference type="InterPro" id="IPR002934">
    <property type="entry name" value="Polymerase_NTP_transf_dom"/>
</dbReference>
<evidence type="ECO:0008006" key="6">
    <source>
        <dbReference type="Google" id="ProtNLM"/>
    </source>
</evidence>
<organism evidence="4 5">
    <name type="scientific">Folsomia candida</name>
    <name type="common">Springtail</name>
    <dbReference type="NCBI Taxonomy" id="158441"/>
    <lineage>
        <taxon>Eukaryota</taxon>
        <taxon>Metazoa</taxon>
        <taxon>Ecdysozoa</taxon>
        <taxon>Arthropoda</taxon>
        <taxon>Hexapoda</taxon>
        <taxon>Collembola</taxon>
        <taxon>Entomobryomorpha</taxon>
        <taxon>Isotomoidea</taxon>
        <taxon>Isotomidae</taxon>
        <taxon>Proisotominae</taxon>
        <taxon>Folsomia</taxon>
    </lineage>
</organism>
<sequence length="389" mass="44913">MIEEMFSQEPAFAGRMNPAEGVNDPLDKCMVIREIQDHGAPQVSLIWKVDTGSTSEDSTIDEKLYHNYVYLLSANSAPLVQNHYYRVGGSMGKGTAIGDTDFDVVVFLNDHEPPFRQRIFDKMLAALKTVRGYSFIKKTRYSIRFKIRINRLTLDFDLLPAQNLLDHAKHSSDMARQQAVEVRHRMGNFARPSVFSTSLAEQTILFMKKKPDDVVKVIKLARHWNQQIRIDEKVHGRSYMVELVAAWAQKDQPVGSLFERFVRFLREMEDFSNLRIFFGHHYCKFSIPEDVWKQTPLVMDPCNPYNNLAEGITPDVIENFQSAATRSLAMIKNGLKDVEDLFFATDESDDDQEEKYDNDDVGKFDDKHGFFDGLKREYECLMPGGRYNY</sequence>
<name>A0A226EC99_FOLCA</name>
<dbReference type="Gene3D" id="3.30.460.10">
    <property type="entry name" value="Beta Polymerase, domain 2"/>
    <property type="match status" value="1"/>
</dbReference>
<protein>
    <recommendedName>
        <fullName evidence="6">2'-5'-oligoadenylate synthetase 1 domain-containing protein</fullName>
    </recommendedName>
</protein>
<dbReference type="GO" id="GO:0005654">
    <property type="term" value="C:nucleoplasm"/>
    <property type="evidence" value="ECO:0007669"/>
    <property type="project" value="TreeGrafter"/>
</dbReference>
<comment type="similarity">
    <text evidence="1">Belongs to the 2-5A synthase family.</text>
</comment>
<dbReference type="Proteomes" id="UP000198287">
    <property type="component" value="Unassembled WGS sequence"/>
</dbReference>
<dbReference type="GO" id="GO:0005829">
    <property type="term" value="C:cytosol"/>
    <property type="evidence" value="ECO:0007669"/>
    <property type="project" value="TreeGrafter"/>
</dbReference>
<dbReference type="SUPFAM" id="SSF81631">
    <property type="entry name" value="PAP/OAS1 substrate-binding domain"/>
    <property type="match status" value="1"/>
</dbReference>
<feature type="domain" description="Polymerase nucleotidyl transferase" evidence="2">
    <location>
        <begin position="87"/>
        <end position="148"/>
    </location>
</feature>
<dbReference type="InterPro" id="IPR043519">
    <property type="entry name" value="NT_sf"/>
</dbReference>
<accession>A0A226EC99</accession>
<keyword evidence="5" id="KW-1185">Reference proteome</keyword>
<dbReference type="Pfam" id="PF10421">
    <property type="entry name" value="OAS1_C"/>
    <property type="match status" value="1"/>
</dbReference>
<evidence type="ECO:0000313" key="4">
    <source>
        <dbReference type="EMBL" id="OXA55070.1"/>
    </source>
</evidence>
<dbReference type="OMA" id="RITKYIC"/>
<dbReference type="AlphaFoldDB" id="A0A226EC99"/>
<dbReference type="PANTHER" id="PTHR11258">
    <property type="entry name" value="2-5 OLIGOADENYLATE SYNTHETASE"/>
    <property type="match status" value="1"/>
</dbReference>
<dbReference type="PANTHER" id="PTHR11258:SF11">
    <property type="entry name" value="C2H2-TYPE DOMAIN-CONTAINING PROTEIN"/>
    <property type="match status" value="1"/>
</dbReference>
<dbReference type="InterPro" id="IPR018952">
    <property type="entry name" value="2-5-oligoAdlate_synth_1_dom2/C"/>
</dbReference>
<dbReference type="SUPFAM" id="SSF81301">
    <property type="entry name" value="Nucleotidyltransferase"/>
    <property type="match status" value="1"/>
</dbReference>
<dbReference type="OrthoDB" id="415134at2759"/>
<evidence type="ECO:0000256" key="1">
    <source>
        <dbReference type="ARBA" id="ARBA00009526"/>
    </source>
</evidence>
<proteinExistence type="inferred from homology"/>
<dbReference type="GO" id="GO:0003725">
    <property type="term" value="F:double-stranded RNA binding"/>
    <property type="evidence" value="ECO:0007669"/>
    <property type="project" value="TreeGrafter"/>
</dbReference>